<name>A0AC59YEP5_RANTA</name>
<dbReference type="EMBL" id="OX596097">
    <property type="protein sequence ID" value="CAM9611958.1"/>
    <property type="molecule type" value="Genomic_DNA"/>
</dbReference>
<evidence type="ECO:0000313" key="1">
    <source>
        <dbReference type="EMBL" id="CAM9611958.1"/>
    </source>
</evidence>
<organism evidence="1 2">
    <name type="scientific">Rangifer tarandus platyrhynchus</name>
    <name type="common">Svalbard reindeer</name>
    <dbReference type="NCBI Taxonomy" id="3082113"/>
    <lineage>
        <taxon>Eukaryota</taxon>
        <taxon>Metazoa</taxon>
        <taxon>Chordata</taxon>
        <taxon>Craniata</taxon>
        <taxon>Vertebrata</taxon>
        <taxon>Euteleostomi</taxon>
        <taxon>Mammalia</taxon>
        <taxon>Eutheria</taxon>
        <taxon>Laurasiatheria</taxon>
        <taxon>Artiodactyla</taxon>
        <taxon>Ruminantia</taxon>
        <taxon>Pecora</taxon>
        <taxon>Cervidae</taxon>
        <taxon>Odocoileinae</taxon>
        <taxon>Rangifer</taxon>
    </lineage>
</organism>
<evidence type="ECO:0000313" key="2">
    <source>
        <dbReference type="Proteomes" id="UP001162501"/>
    </source>
</evidence>
<proteinExistence type="predicted"/>
<sequence>MTVLVEGYGCKRFKGPRCSHLSSSELGEGALKHAPPPADQQAPPDEDSEHNHSGPAVAASAGGVLDLAPGRSSERTLCSEDKGVVPLPPALGPSVLGSGKGIDAETVRKRCVQPSTGPSGMLVAGEREMGPKRLTWISRPPGWHSEDQLPGVRLSSAGWATPSSWDPSPSPRTPPLQSPGSQCTRCAFPGSSRYPSSSRLILPEARLCPQICSHPPGDLIQVPGVNPFIC</sequence>
<reference evidence="1" key="1">
    <citation type="submission" date="2023-05" db="EMBL/GenBank/DDBJ databases">
        <authorList>
            <consortium name="ELIXIR-Norway"/>
        </authorList>
    </citation>
    <scope>NUCLEOTIDE SEQUENCE</scope>
</reference>
<dbReference type="Proteomes" id="UP001162501">
    <property type="component" value="Chromosome 13"/>
</dbReference>
<accession>A0AC59YEP5</accession>
<reference evidence="1" key="2">
    <citation type="submission" date="2025-03" db="EMBL/GenBank/DDBJ databases">
        <authorList>
            <consortium name="ELIXIR-Norway"/>
            <consortium name="Elixir Norway"/>
        </authorList>
    </citation>
    <scope>NUCLEOTIDE SEQUENCE</scope>
</reference>
<protein>
    <submittedName>
        <fullName evidence="1">Uncharacterized protein</fullName>
    </submittedName>
</protein>
<gene>
    <name evidence="1" type="ORF">MRATA1EN22A_LOCUS4979</name>
</gene>